<dbReference type="Gene3D" id="3.40.50.1360">
    <property type="match status" value="1"/>
</dbReference>
<reference evidence="6" key="2">
    <citation type="submission" date="2022-12" db="EMBL/GenBank/DDBJ databases">
        <title>Genome analysis and biological profiling of marine Salinicoccus roseus MOSEL-ME25.</title>
        <authorList>
            <person name="Mirza F.T."/>
            <person name="Xie Y."/>
            <person name="Shinwari Z.K."/>
        </authorList>
    </citation>
    <scope>NUCLEOTIDE SEQUENCE</scope>
    <source>
        <strain evidence="6">MOSEL-ME25</strain>
    </source>
</reference>
<dbReference type="PROSITE" id="PS00894">
    <property type="entry name" value="HTH_DEOR_1"/>
    <property type="match status" value="1"/>
</dbReference>
<keyword evidence="2" id="KW-0805">Transcription regulation</keyword>
<organism evidence="6 7">
    <name type="scientific">Salinicoccus roseus</name>
    <dbReference type="NCBI Taxonomy" id="45670"/>
    <lineage>
        <taxon>Bacteria</taxon>
        <taxon>Bacillati</taxon>
        <taxon>Bacillota</taxon>
        <taxon>Bacilli</taxon>
        <taxon>Bacillales</taxon>
        <taxon>Staphylococcaceae</taxon>
        <taxon>Salinicoccus</taxon>
    </lineage>
</organism>
<dbReference type="InterPro" id="IPR014036">
    <property type="entry name" value="DeoR-like_C"/>
</dbReference>
<dbReference type="InterPro" id="IPR037171">
    <property type="entry name" value="NagB/RpiA_transferase-like"/>
</dbReference>
<dbReference type="Pfam" id="PF00455">
    <property type="entry name" value="DeoRC"/>
    <property type="match status" value="1"/>
</dbReference>
<reference evidence="6" key="1">
    <citation type="submission" date="2020-04" db="EMBL/GenBank/DDBJ databases">
        <authorList>
            <person name="Tanveer F."/>
            <person name="Xie Y."/>
            <person name="Shinwari Z.K."/>
        </authorList>
    </citation>
    <scope>NUCLEOTIDE SEQUENCE</scope>
    <source>
        <strain evidence="6">MOSEL-ME25</strain>
    </source>
</reference>
<dbReference type="PANTHER" id="PTHR30363:SF56">
    <property type="entry name" value="TRANSCRIPTIONAL REGULATOR, DEOR FAMILY"/>
    <property type="match status" value="1"/>
</dbReference>
<dbReference type="InterPro" id="IPR001034">
    <property type="entry name" value="DeoR_HTH"/>
</dbReference>
<protein>
    <submittedName>
        <fullName evidence="6">DeoR/GlpR family DNA-binding transcription regulator</fullName>
    </submittedName>
</protein>
<dbReference type="GO" id="GO:0003677">
    <property type="term" value="F:DNA binding"/>
    <property type="evidence" value="ECO:0007669"/>
    <property type="project" value="UniProtKB-KW"/>
</dbReference>
<dbReference type="Proteomes" id="UP000527860">
    <property type="component" value="Unassembled WGS sequence"/>
</dbReference>
<dbReference type="InterPro" id="IPR036390">
    <property type="entry name" value="WH_DNA-bd_sf"/>
</dbReference>
<dbReference type="PRINTS" id="PR00037">
    <property type="entry name" value="HTHLACR"/>
</dbReference>
<evidence type="ECO:0000256" key="2">
    <source>
        <dbReference type="ARBA" id="ARBA00023015"/>
    </source>
</evidence>
<evidence type="ECO:0000259" key="5">
    <source>
        <dbReference type="PROSITE" id="PS51000"/>
    </source>
</evidence>
<dbReference type="EMBL" id="JABEVU030000001">
    <property type="protein sequence ID" value="MDB0578931.1"/>
    <property type="molecule type" value="Genomic_DNA"/>
</dbReference>
<dbReference type="InterPro" id="IPR050313">
    <property type="entry name" value="Carb_Metab_HTH_regulators"/>
</dbReference>
<gene>
    <name evidence="6" type="ORF">F7P68_0000080</name>
</gene>
<dbReference type="Pfam" id="PF08220">
    <property type="entry name" value="HTH_DeoR"/>
    <property type="match status" value="1"/>
</dbReference>
<evidence type="ECO:0000313" key="7">
    <source>
        <dbReference type="Proteomes" id="UP000527860"/>
    </source>
</evidence>
<keyword evidence="1" id="KW-0423">Lactose metabolism</keyword>
<dbReference type="InterPro" id="IPR036388">
    <property type="entry name" value="WH-like_DNA-bd_sf"/>
</dbReference>
<evidence type="ECO:0000313" key="6">
    <source>
        <dbReference type="EMBL" id="MDB0578931.1"/>
    </source>
</evidence>
<evidence type="ECO:0000256" key="1">
    <source>
        <dbReference type="ARBA" id="ARBA00022736"/>
    </source>
</evidence>
<evidence type="ECO:0000256" key="3">
    <source>
        <dbReference type="ARBA" id="ARBA00023125"/>
    </source>
</evidence>
<dbReference type="InterPro" id="IPR018356">
    <property type="entry name" value="Tscrpt_reg_HTH_DeoR_CS"/>
</dbReference>
<proteinExistence type="predicted"/>
<dbReference type="SMART" id="SM00420">
    <property type="entry name" value="HTH_DEOR"/>
    <property type="match status" value="1"/>
</dbReference>
<feature type="domain" description="HTH deoR-type" evidence="5">
    <location>
        <begin position="9"/>
        <end position="64"/>
    </location>
</feature>
<keyword evidence="7" id="KW-1185">Reference proteome</keyword>
<dbReference type="SUPFAM" id="SSF100950">
    <property type="entry name" value="NagB/RpiA/CoA transferase-like"/>
    <property type="match status" value="1"/>
</dbReference>
<dbReference type="SUPFAM" id="SSF46785">
    <property type="entry name" value="Winged helix' DNA-binding domain"/>
    <property type="match status" value="1"/>
</dbReference>
<name>A0ABT4YDN8_9STAP</name>
<dbReference type="Gene3D" id="1.10.10.10">
    <property type="entry name" value="Winged helix-like DNA-binding domain superfamily/Winged helix DNA-binding domain"/>
    <property type="match status" value="1"/>
</dbReference>
<dbReference type="PROSITE" id="PS51000">
    <property type="entry name" value="HTH_DEOR_2"/>
    <property type="match status" value="1"/>
</dbReference>
<keyword evidence="4" id="KW-0804">Transcription</keyword>
<dbReference type="GeneID" id="77843935"/>
<keyword evidence="3 6" id="KW-0238">DNA-binding</keyword>
<dbReference type="SMART" id="SM01134">
    <property type="entry name" value="DeoRC"/>
    <property type="match status" value="1"/>
</dbReference>
<dbReference type="RefSeq" id="WP_235364134.1">
    <property type="nucleotide sequence ID" value="NZ_JABEVU030000001.1"/>
</dbReference>
<comment type="caution">
    <text evidence="6">The sequence shown here is derived from an EMBL/GenBank/DDBJ whole genome shotgun (WGS) entry which is preliminary data.</text>
</comment>
<evidence type="ECO:0000256" key="4">
    <source>
        <dbReference type="ARBA" id="ARBA00023163"/>
    </source>
</evidence>
<dbReference type="PANTHER" id="PTHR30363">
    <property type="entry name" value="HTH-TYPE TRANSCRIPTIONAL REGULATOR SRLR-RELATED"/>
    <property type="match status" value="1"/>
</dbReference>
<accession>A0ABT4YDN8</accession>
<sequence length="255" mass="28477">MEEGDEMLTNQRYEKIIDYLNANTMASVSELVEITSSSAPTIRRDLTYLEEKGMLERIHGGATVSQIEREEDYGEKSVRNLSKKIKIAQKAAGLIEDGDIIFIDAGTTTYEMVPFISQHNLTIVTNGITLIEQLVRNGHQVHVLGGRIKPVTKAVVGPEVIDKISRLSFDKCFIGANAADVMHGLSTPEEDEAYIKSRAIRQSRNAYALVDSTKFNRTAFIRFADIEDASIITDDVHHPFVEKIKSRTEIYGGEK</sequence>